<sequence length="401" mass="41972">MAYFPAKSKEYKGSGFNQLALDDTTGQNRVHLYSTNTNAQLNLGYLVSQTGNKRGNFYGSGFALCTDDFGAIVTHKGLYLSTHGRPGPQGTQMDATEATSQLKAGAALTKNLSDTASRAGAEPLVGQEALNTFIDATQDRYEGDGQGGANRFKEPVLLAGSPAGIGLASAQGTHVHAGAEVTLSSGQDTNIAVGKSLLASIAEKISLFAYNAGIKLFAAKGKVEVQAQSGDLDLIAEKVVRMLSTTARIEIHAKEEVLISAGGSFVKINGSGITNGTSGTWTAQASMHTMPGPVTNSHVMPHVPKPELEKNDLEFRHMTDWGEPLAGAAYKAILSDGSIRKGILDAAGIARISGVPPGVGAKIEYDYRPLQASSTVSTELDDDVHELLNWVPGGTGKKGQA</sequence>
<accession>A0AA88C5V0</accession>
<name>A0AA88C5V0_9BURK</name>
<reference evidence="3" key="1">
    <citation type="journal article" date="2014" name="Int. J. Syst. Evol. Microbiol.">
        <title>Complete genome sequence of Corynebacterium casei LMG S-19264T (=DSM 44701T), isolated from a smear-ripened cheese.</title>
        <authorList>
            <consortium name="US DOE Joint Genome Institute (JGI-PGF)"/>
            <person name="Walter F."/>
            <person name="Albersmeier A."/>
            <person name="Kalinowski J."/>
            <person name="Ruckert C."/>
        </authorList>
    </citation>
    <scope>NUCLEOTIDE SEQUENCE</scope>
    <source>
        <strain evidence="3">KCTC 12344</strain>
    </source>
</reference>
<dbReference type="Proteomes" id="UP000619512">
    <property type="component" value="Unassembled WGS sequence"/>
</dbReference>
<evidence type="ECO:0008006" key="5">
    <source>
        <dbReference type="Google" id="ProtNLM"/>
    </source>
</evidence>
<evidence type="ECO:0000313" key="3">
    <source>
        <dbReference type="EMBL" id="GGY83801.1"/>
    </source>
</evidence>
<reference evidence="3" key="2">
    <citation type="submission" date="2022-12" db="EMBL/GenBank/DDBJ databases">
        <authorList>
            <person name="Sun Q."/>
            <person name="Kim S."/>
        </authorList>
    </citation>
    <scope>NUCLEOTIDE SEQUENCE</scope>
    <source>
        <strain evidence="3">KCTC 12344</strain>
    </source>
</reference>
<comment type="caution">
    <text evidence="3">The sequence shown here is derived from an EMBL/GenBank/DDBJ whole genome shotgun (WGS) entry which is preliminary data.</text>
</comment>
<evidence type="ECO:0000259" key="2">
    <source>
        <dbReference type="Pfam" id="PF13296"/>
    </source>
</evidence>
<gene>
    <name evidence="3" type="ORF">GCM10007388_16060</name>
</gene>
<dbReference type="EMBL" id="BMWW01000002">
    <property type="protein sequence ID" value="GGY83801.1"/>
    <property type="molecule type" value="Genomic_DNA"/>
</dbReference>
<feature type="domain" description="DUF2345" evidence="1">
    <location>
        <begin position="145"/>
        <end position="293"/>
    </location>
</feature>
<proteinExistence type="predicted"/>
<protein>
    <recommendedName>
        <fullName evidence="5">DUF2345 domain-containing protein</fullName>
    </recommendedName>
</protein>
<organism evidence="3 4">
    <name type="scientific">Pseudoduganella plicata</name>
    <dbReference type="NCBI Taxonomy" id="321984"/>
    <lineage>
        <taxon>Bacteria</taxon>
        <taxon>Pseudomonadati</taxon>
        <taxon>Pseudomonadota</taxon>
        <taxon>Betaproteobacteria</taxon>
        <taxon>Burkholderiales</taxon>
        <taxon>Oxalobacteraceae</taxon>
        <taxon>Telluria group</taxon>
        <taxon>Pseudoduganella</taxon>
    </lineage>
</organism>
<evidence type="ECO:0000313" key="4">
    <source>
        <dbReference type="Proteomes" id="UP000619512"/>
    </source>
</evidence>
<dbReference type="InterPro" id="IPR028244">
    <property type="entry name" value="T6SS_Rhs_Vgr_dom"/>
</dbReference>
<dbReference type="AlphaFoldDB" id="A0AA88C5V0"/>
<feature type="domain" description="Putative type VI secretion system Rhs element associated Vgr" evidence="2">
    <location>
        <begin position="9"/>
        <end position="116"/>
    </location>
</feature>
<dbReference type="Pfam" id="PF10106">
    <property type="entry name" value="DUF2345"/>
    <property type="match status" value="1"/>
</dbReference>
<dbReference type="Pfam" id="PF13296">
    <property type="entry name" value="T6SS_Vgr"/>
    <property type="match status" value="1"/>
</dbReference>
<evidence type="ECO:0000259" key="1">
    <source>
        <dbReference type="Pfam" id="PF10106"/>
    </source>
</evidence>
<dbReference type="InterPro" id="IPR018769">
    <property type="entry name" value="VgrG2_DUF2345"/>
</dbReference>